<feature type="transmembrane region" description="Helical" evidence="2">
    <location>
        <begin position="251"/>
        <end position="270"/>
    </location>
</feature>
<dbReference type="SUPFAM" id="SSF103473">
    <property type="entry name" value="MFS general substrate transporter"/>
    <property type="match status" value="1"/>
</dbReference>
<dbReference type="GO" id="GO:0022857">
    <property type="term" value="F:transmembrane transporter activity"/>
    <property type="evidence" value="ECO:0007669"/>
    <property type="project" value="InterPro"/>
</dbReference>
<feature type="transmembrane region" description="Helical" evidence="2">
    <location>
        <begin position="20"/>
        <end position="40"/>
    </location>
</feature>
<evidence type="ECO:0000256" key="1">
    <source>
        <dbReference type="ARBA" id="ARBA00004651"/>
    </source>
</evidence>
<gene>
    <name evidence="3" type="ORF">D4A47_06100</name>
</gene>
<dbReference type="GO" id="GO:0005886">
    <property type="term" value="C:plasma membrane"/>
    <property type="evidence" value="ECO:0007669"/>
    <property type="project" value="UniProtKB-SubCell"/>
</dbReference>
<feature type="transmembrane region" description="Helical" evidence="2">
    <location>
        <begin position="111"/>
        <end position="133"/>
    </location>
</feature>
<evidence type="ECO:0000313" key="4">
    <source>
        <dbReference type="Proteomes" id="UP000276301"/>
    </source>
</evidence>
<evidence type="ECO:0000256" key="2">
    <source>
        <dbReference type="SAM" id="Phobius"/>
    </source>
</evidence>
<dbReference type="InterPro" id="IPR053160">
    <property type="entry name" value="MFS_DHA3_Transporter"/>
</dbReference>
<dbReference type="AlphaFoldDB" id="A0A498D1S4"/>
<sequence length="368" mass="39011">MVFYGPIATLYRQARGVSVFQITLIESISLACLIALEIPWGYVADRIGYRRTLAACNVLYFLSKIVFWRAEGFGGFLLERLMLSAVLSGLSGCDSAYLFSLAGEGESQKAFGAYEASATAGLVAASLLFSTAVGGDFDAAGFLTVLSYGAAMVLTFFLPEVPPPARRSAGFGTRAGEAAREVWDNRRFLLFLAAAALLTESNQTITVFLSQLQYVRAGVPARAMGYLFIPLTLMGLFAARSHRLTARLGEGRALSGLFLLGALSCGLLAVTGSPVLSVAGILALRLSASVFAPIGMEVQNRQVRSCGRATMLSVYSSVMNLVAVGTGLIFGRLAEEGVGRAMAAGAGFCLAGLLLYTLWRRLPERTAG</sequence>
<keyword evidence="2" id="KW-0472">Membrane</keyword>
<feature type="transmembrane region" description="Helical" evidence="2">
    <location>
        <begin position="337"/>
        <end position="359"/>
    </location>
</feature>
<feature type="transmembrane region" description="Helical" evidence="2">
    <location>
        <begin position="188"/>
        <end position="209"/>
    </location>
</feature>
<dbReference type="PANTHER" id="PTHR23530">
    <property type="entry name" value="TRANSPORT PROTEIN-RELATED"/>
    <property type="match status" value="1"/>
</dbReference>
<comment type="caution">
    <text evidence="3">The sequence shown here is derived from an EMBL/GenBank/DDBJ whole genome shotgun (WGS) entry which is preliminary data.</text>
</comment>
<accession>A0A498D1S4</accession>
<dbReference type="Gene3D" id="1.20.1250.20">
    <property type="entry name" value="MFS general substrate transporter like domains"/>
    <property type="match status" value="1"/>
</dbReference>
<reference evidence="3 4" key="1">
    <citation type="submission" date="2018-10" db="EMBL/GenBank/DDBJ databases">
        <title>Anaerotruncus faecis sp. nov., isolated from human feces.</title>
        <authorList>
            <person name="Wang Y.-J."/>
        </authorList>
    </citation>
    <scope>NUCLEOTIDE SEQUENCE [LARGE SCALE GENOMIC DNA]</scope>
    <source>
        <strain evidence="3 4">22A2-44</strain>
    </source>
</reference>
<dbReference type="Proteomes" id="UP000276301">
    <property type="component" value="Unassembled WGS sequence"/>
</dbReference>
<organism evidence="3 4">
    <name type="scientific">Anaerotruncus massiliensis</name>
    <name type="common">ex Liu et al. 2021</name>
    <dbReference type="NCBI Taxonomy" id="2321404"/>
    <lineage>
        <taxon>Bacteria</taxon>
        <taxon>Bacillati</taxon>
        <taxon>Bacillota</taxon>
        <taxon>Clostridia</taxon>
        <taxon>Eubacteriales</taxon>
        <taxon>Oscillospiraceae</taxon>
        <taxon>Anaerotruncus</taxon>
    </lineage>
</organism>
<dbReference type="InterPro" id="IPR036259">
    <property type="entry name" value="MFS_trans_sf"/>
</dbReference>
<evidence type="ECO:0000313" key="3">
    <source>
        <dbReference type="EMBL" id="RLL12180.1"/>
    </source>
</evidence>
<keyword evidence="4" id="KW-1185">Reference proteome</keyword>
<keyword evidence="2" id="KW-0812">Transmembrane</keyword>
<feature type="transmembrane region" description="Helical" evidence="2">
    <location>
        <begin position="310"/>
        <end position="331"/>
    </location>
</feature>
<proteinExistence type="predicted"/>
<feature type="transmembrane region" description="Helical" evidence="2">
    <location>
        <begin position="221"/>
        <end position="239"/>
    </location>
</feature>
<dbReference type="InterPro" id="IPR011701">
    <property type="entry name" value="MFS"/>
</dbReference>
<name>A0A498D1S4_9FIRM</name>
<dbReference type="PANTHER" id="PTHR23530:SF1">
    <property type="entry name" value="PERMEASE, MAJOR FACILITATOR SUPERFAMILY-RELATED"/>
    <property type="match status" value="1"/>
</dbReference>
<dbReference type="EMBL" id="RCHT01000007">
    <property type="protein sequence ID" value="RLL12180.1"/>
    <property type="molecule type" value="Genomic_DNA"/>
</dbReference>
<keyword evidence="2" id="KW-1133">Transmembrane helix</keyword>
<feature type="transmembrane region" description="Helical" evidence="2">
    <location>
        <begin position="276"/>
        <end position="298"/>
    </location>
</feature>
<feature type="transmembrane region" description="Helical" evidence="2">
    <location>
        <begin position="139"/>
        <end position="158"/>
    </location>
</feature>
<protein>
    <submittedName>
        <fullName evidence="3">MFS transporter</fullName>
    </submittedName>
</protein>
<comment type="subcellular location">
    <subcellularLocation>
        <location evidence="1">Cell membrane</location>
        <topology evidence="1">Multi-pass membrane protein</topology>
    </subcellularLocation>
</comment>
<dbReference type="Pfam" id="PF07690">
    <property type="entry name" value="MFS_1"/>
    <property type="match status" value="1"/>
</dbReference>